<comment type="subcellular location">
    <subcellularLocation>
        <location evidence="1">Golgi apparatus membrane</location>
        <topology evidence="1">Single-pass type II membrane protein</topology>
    </subcellularLocation>
</comment>
<evidence type="ECO:0000256" key="1">
    <source>
        <dbReference type="ARBA" id="ARBA00004323"/>
    </source>
</evidence>
<dbReference type="PANTHER" id="PTHR47486:SF1">
    <property type="entry name" value="SIALYLTRANSFERASE-LIKE PROTEIN 1"/>
    <property type="match status" value="1"/>
</dbReference>
<keyword evidence="10" id="KW-0325">Glycoprotein</keyword>
<dbReference type="GO" id="GO:0000139">
    <property type="term" value="C:Golgi membrane"/>
    <property type="evidence" value="ECO:0007669"/>
    <property type="project" value="UniProtKB-SubCell"/>
</dbReference>
<accession>A0A835LR94</accession>
<evidence type="ECO:0000256" key="4">
    <source>
        <dbReference type="ARBA" id="ARBA00022679"/>
    </source>
</evidence>
<dbReference type="Pfam" id="PF00777">
    <property type="entry name" value="Glyco_transf_29"/>
    <property type="match status" value="1"/>
</dbReference>
<dbReference type="EMBL" id="JADFTS010000005">
    <property type="protein sequence ID" value="KAF9604555.1"/>
    <property type="molecule type" value="Genomic_DNA"/>
</dbReference>
<dbReference type="InterPro" id="IPR001675">
    <property type="entry name" value="Glyco_trans_29"/>
</dbReference>
<dbReference type="InterPro" id="IPR038578">
    <property type="entry name" value="GT29-like_sf"/>
</dbReference>
<comment type="caution">
    <text evidence="11">The sequence shown here is derived from an EMBL/GenBank/DDBJ whole genome shotgun (WGS) entry which is preliminary data.</text>
</comment>
<keyword evidence="8" id="KW-0333">Golgi apparatus</keyword>
<evidence type="ECO:0008006" key="13">
    <source>
        <dbReference type="Google" id="ProtNLM"/>
    </source>
</evidence>
<keyword evidence="7" id="KW-1133">Transmembrane helix</keyword>
<dbReference type="GO" id="GO:0009860">
    <property type="term" value="P:pollen tube growth"/>
    <property type="evidence" value="ECO:0007669"/>
    <property type="project" value="InterPro"/>
</dbReference>
<dbReference type="GO" id="GO:0009846">
    <property type="term" value="P:pollen germination"/>
    <property type="evidence" value="ECO:0007669"/>
    <property type="project" value="InterPro"/>
</dbReference>
<evidence type="ECO:0000313" key="11">
    <source>
        <dbReference type="EMBL" id="KAF9604555.1"/>
    </source>
</evidence>
<evidence type="ECO:0000256" key="5">
    <source>
        <dbReference type="ARBA" id="ARBA00022692"/>
    </source>
</evidence>
<keyword evidence="9" id="KW-0472">Membrane</keyword>
<name>A0A835LR94_9MAGN</name>
<keyword evidence="12" id="KW-1185">Reference proteome</keyword>
<keyword evidence="4" id="KW-0808">Transferase</keyword>
<evidence type="ECO:0000256" key="10">
    <source>
        <dbReference type="ARBA" id="ARBA00023180"/>
    </source>
</evidence>
<organism evidence="11 12">
    <name type="scientific">Coptis chinensis</name>
    <dbReference type="NCBI Taxonomy" id="261450"/>
    <lineage>
        <taxon>Eukaryota</taxon>
        <taxon>Viridiplantae</taxon>
        <taxon>Streptophyta</taxon>
        <taxon>Embryophyta</taxon>
        <taxon>Tracheophyta</taxon>
        <taxon>Spermatophyta</taxon>
        <taxon>Magnoliopsida</taxon>
        <taxon>Ranunculales</taxon>
        <taxon>Ranunculaceae</taxon>
        <taxon>Coptidoideae</taxon>
        <taxon>Coptis</taxon>
    </lineage>
</organism>
<evidence type="ECO:0000256" key="2">
    <source>
        <dbReference type="ARBA" id="ARBA00006003"/>
    </source>
</evidence>
<gene>
    <name evidence="11" type="ORF">IFM89_007676</name>
</gene>
<keyword evidence="6" id="KW-0735">Signal-anchor</keyword>
<dbReference type="AlphaFoldDB" id="A0A835LR94"/>
<dbReference type="GO" id="GO:0008373">
    <property type="term" value="F:sialyltransferase activity"/>
    <property type="evidence" value="ECO:0007669"/>
    <property type="project" value="InterPro"/>
</dbReference>
<proteinExistence type="inferred from homology"/>
<dbReference type="OrthoDB" id="10264956at2759"/>
<dbReference type="Proteomes" id="UP000631114">
    <property type="component" value="Unassembled WGS sequence"/>
</dbReference>
<evidence type="ECO:0000256" key="9">
    <source>
        <dbReference type="ARBA" id="ARBA00023136"/>
    </source>
</evidence>
<reference evidence="11 12" key="1">
    <citation type="submission" date="2020-10" db="EMBL/GenBank/DDBJ databases">
        <title>The Coptis chinensis genome and diversification of protoberbering-type alkaloids.</title>
        <authorList>
            <person name="Wang B."/>
            <person name="Shu S."/>
            <person name="Song C."/>
            <person name="Liu Y."/>
        </authorList>
    </citation>
    <scope>NUCLEOTIDE SEQUENCE [LARGE SCALE GENOMIC DNA]</scope>
    <source>
        <strain evidence="11">HL-2020</strain>
        <tissue evidence="11">Leaf</tissue>
    </source>
</reference>
<dbReference type="PANTHER" id="PTHR47486">
    <property type="entry name" value="SIALYLTRANSFERASE-LIKE PROTEIN 1"/>
    <property type="match status" value="1"/>
</dbReference>
<evidence type="ECO:0000256" key="3">
    <source>
        <dbReference type="ARBA" id="ARBA00022676"/>
    </source>
</evidence>
<dbReference type="InterPro" id="IPR044782">
    <property type="entry name" value="SIA1/STLP5"/>
</dbReference>
<comment type="similarity">
    <text evidence="2">Belongs to the glycosyltransferase 29 family.</text>
</comment>
<dbReference type="Gene3D" id="3.90.1480.20">
    <property type="entry name" value="Glycosyl transferase family 29"/>
    <property type="match status" value="2"/>
</dbReference>
<sequence length="455" mass="51346">MLMRPIKSSNRRPTSVLVLVACAAFFSLLVLAIQTSFFTGNQNRNLHIRVLSDFQSTVRQCVANRGFGLTAHIVDHCKLVLKFPKGTNSTWYNEQFKIYEPLEYTYDVCEAILLWEQYRNMTTVLTREYLDARPDGWLDYAAKRIAQLGADKCYNRSLCEEHLNLILPSKPPFHPHQFRTCAVVGNSGDLLKTEFGEEIDRHDAVIRDNEAPVNEKYAKYVGQKRDFRLVVRGAARNMVTILNGSGELGIPNPVYLFQGIVLRRGAKGTGMKSIELALSMCDIVDIYGFTVDPGYTEWTRYFSTPRKGHNPLQGRAYYQLLECLGVIRIHSPMRAGRFQDWTDVPSREMITRAHAAALHLKRSQAGQIGGLGPFGSCRVWGDAGLGDNGLVSGSSDMSETRKNSKYSRWELLPFKSLRKEAQDHYIQMGGVSLYKMDGNKLDDLVCVRHTKTSGA</sequence>
<evidence type="ECO:0000313" key="12">
    <source>
        <dbReference type="Proteomes" id="UP000631114"/>
    </source>
</evidence>
<protein>
    <recommendedName>
        <fullName evidence="13">Sialyltransferase-like protein 1</fullName>
    </recommendedName>
</protein>
<dbReference type="CDD" id="cd19952">
    <property type="entry name" value="GT29"/>
    <property type="match status" value="1"/>
</dbReference>
<evidence type="ECO:0000256" key="6">
    <source>
        <dbReference type="ARBA" id="ARBA00022968"/>
    </source>
</evidence>
<evidence type="ECO:0000256" key="7">
    <source>
        <dbReference type="ARBA" id="ARBA00022989"/>
    </source>
</evidence>
<keyword evidence="3" id="KW-0328">Glycosyltransferase</keyword>
<keyword evidence="5" id="KW-0812">Transmembrane</keyword>
<evidence type="ECO:0000256" key="8">
    <source>
        <dbReference type="ARBA" id="ARBA00023034"/>
    </source>
</evidence>